<dbReference type="STRING" id="1354337.M983_2122"/>
<keyword evidence="1" id="KW-0566">Pantothenate biosynthesis</keyword>
<gene>
    <name evidence="1" type="primary">panZ</name>
    <name evidence="3" type="ORF">M983_2122</name>
</gene>
<dbReference type="CDD" id="cd04301">
    <property type="entry name" value="NAT_SF"/>
    <property type="match status" value="1"/>
</dbReference>
<dbReference type="Pfam" id="PF12568">
    <property type="entry name" value="PanZ"/>
    <property type="match status" value="1"/>
</dbReference>
<evidence type="ECO:0000313" key="3">
    <source>
        <dbReference type="EMBL" id="OAT26485.1"/>
    </source>
</evidence>
<accession>A0A198FNZ0</accession>
<dbReference type="GO" id="GO:0015940">
    <property type="term" value="P:pantothenate biosynthetic process"/>
    <property type="evidence" value="ECO:0007669"/>
    <property type="project" value="UniProtKB-UniRule"/>
</dbReference>
<feature type="binding site" evidence="1">
    <location>
        <begin position="75"/>
        <end position="82"/>
    </location>
    <ligand>
        <name>CoA</name>
        <dbReference type="ChEBI" id="CHEBI:57287"/>
    </ligand>
</feature>
<proteinExistence type="inferred from homology"/>
<evidence type="ECO:0000259" key="2">
    <source>
        <dbReference type="PROSITE" id="PS51186"/>
    </source>
</evidence>
<dbReference type="PROSITE" id="PS51186">
    <property type="entry name" value="GNAT"/>
    <property type="match status" value="1"/>
</dbReference>
<protein>
    <recommendedName>
        <fullName evidence="1">PanD regulatory factor</fullName>
    </recommendedName>
</protein>
<dbReference type="InterPro" id="IPR032900">
    <property type="entry name" value="PanZ"/>
</dbReference>
<evidence type="ECO:0000313" key="4">
    <source>
        <dbReference type="Proteomes" id="UP000094023"/>
    </source>
</evidence>
<comment type="subunit">
    <text evidence="1">Interacts with PanD in the presence of CoA.</text>
</comment>
<dbReference type="RefSeq" id="WP_066750214.1">
    <property type="nucleotide sequence ID" value="NZ_LXEN01000100.1"/>
</dbReference>
<dbReference type="AlphaFoldDB" id="A0A198FNZ0"/>
<dbReference type="OrthoDB" id="5736859at2"/>
<sequence>MKLTIEQLTQPSIQDNLDLAKIWHNERYQNALTAPITQENALFVARFNDRLLAACRVKISADNALITDFVVREVTRRRGVGHYLLTECVNAYPEIINWQAVSLSAKESGYDIAHLFLDYHQFSTSSEQPEVYHFSLAERE</sequence>
<dbReference type="PATRIC" id="fig|1354337.4.peg.2174"/>
<dbReference type="InterPro" id="IPR040448">
    <property type="entry name" value="PanZ_GNAT"/>
</dbReference>
<name>A0A198FNZ0_9GAMM</name>
<keyword evidence="3" id="KW-0808">Transferase</keyword>
<comment type="function">
    <text evidence="1">Controls both the activation and catalytic activity of PanD in a coenzyme A (CoA)-dependent fashion.</text>
</comment>
<dbReference type="EMBL" id="LXEN01000100">
    <property type="protein sequence ID" value="OAT26485.1"/>
    <property type="molecule type" value="Genomic_DNA"/>
</dbReference>
<feature type="binding site" evidence="1">
    <location>
        <begin position="69"/>
        <end position="71"/>
    </location>
    <ligand>
        <name>CoA</name>
        <dbReference type="ChEBI" id="CHEBI:57287"/>
    </ligand>
</feature>
<comment type="caution">
    <text evidence="3">The sequence shown here is derived from an EMBL/GenBank/DDBJ whole genome shotgun (WGS) entry which is preliminary data.</text>
</comment>
<dbReference type="GO" id="GO:0031638">
    <property type="term" value="P:zymogen activation"/>
    <property type="evidence" value="ECO:0007669"/>
    <property type="project" value="InterPro"/>
</dbReference>
<comment type="similarity">
    <text evidence="1">Belongs to the PanZ/PanM family.</text>
</comment>
<dbReference type="InterPro" id="IPR000182">
    <property type="entry name" value="GNAT_dom"/>
</dbReference>
<dbReference type="SUPFAM" id="SSF55729">
    <property type="entry name" value="Acyl-CoA N-acyltransferases (Nat)"/>
    <property type="match status" value="1"/>
</dbReference>
<dbReference type="HAMAP" id="MF_02018">
    <property type="entry name" value="PanZ_PanM"/>
    <property type="match status" value="1"/>
</dbReference>
<dbReference type="Gene3D" id="3.40.630.30">
    <property type="match status" value="1"/>
</dbReference>
<dbReference type="GO" id="GO:0016747">
    <property type="term" value="F:acyltransferase activity, transferring groups other than amino-acyl groups"/>
    <property type="evidence" value="ECO:0007669"/>
    <property type="project" value="InterPro"/>
</dbReference>
<feature type="domain" description="N-acetyltransferase" evidence="2">
    <location>
        <begin position="3"/>
        <end position="138"/>
    </location>
</feature>
<organism evidence="3 4">
    <name type="scientific">Proteus myxofaciens ATCC 19692</name>
    <dbReference type="NCBI Taxonomy" id="1354337"/>
    <lineage>
        <taxon>Bacteria</taxon>
        <taxon>Pseudomonadati</taxon>
        <taxon>Pseudomonadota</taxon>
        <taxon>Gammaproteobacteria</taxon>
        <taxon>Enterobacterales</taxon>
        <taxon>Morganellaceae</taxon>
        <taxon>Proteus</taxon>
    </lineage>
</organism>
<dbReference type="NCBIfam" id="NF033213">
    <property type="entry name" value="matur_PanM"/>
    <property type="match status" value="1"/>
</dbReference>
<dbReference type="Proteomes" id="UP000094023">
    <property type="component" value="Unassembled WGS sequence"/>
</dbReference>
<reference evidence="3 4" key="1">
    <citation type="submission" date="2016-04" db="EMBL/GenBank/DDBJ databases">
        <title>ATOL: Assembling a taxonomically balanced genome-scale reconstruction of the evolutionary history of the Enterobacteriaceae.</title>
        <authorList>
            <person name="Plunkett G.III."/>
            <person name="Neeno-Eckwall E.C."/>
            <person name="Glasner J.D."/>
            <person name="Perna N.T."/>
        </authorList>
    </citation>
    <scope>NUCLEOTIDE SEQUENCE [LARGE SCALE GENOMIC DNA]</scope>
    <source>
        <strain evidence="3 4">ATCC 19692</strain>
    </source>
</reference>
<keyword evidence="4" id="KW-1185">Reference proteome</keyword>
<evidence type="ECO:0000256" key="1">
    <source>
        <dbReference type="HAMAP-Rule" id="MF_02018"/>
    </source>
</evidence>
<dbReference type="InterPro" id="IPR016181">
    <property type="entry name" value="Acyl_CoA_acyltransferase"/>
</dbReference>